<feature type="chain" id="PRO_5004716466" evidence="1">
    <location>
        <begin position="22"/>
        <end position="183"/>
    </location>
</feature>
<proteinExistence type="predicted"/>
<organism evidence="2 3">
    <name type="scientific">Lottia gigantea</name>
    <name type="common">Giant owl limpet</name>
    <dbReference type="NCBI Taxonomy" id="225164"/>
    <lineage>
        <taxon>Eukaryota</taxon>
        <taxon>Metazoa</taxon>
        <taxon>Spiralia</taxon>
        <taxon>Lophotrochozoa</taxon>
        <taxon>Mollusca</taxon>
        <taxon>Gastropoda</taxon>
        <taxon>Patellogastropoda</taxon>
        <taxon>Lottioidea</taxon>
        <taxon>Lottiidae</taxon>
        <taxon>Lottia</taxon>
    </lineage>
</organism>
<dbReference type="CTD" id="20237479"/>
<reference evidence="2 3" key="1">
    <citation type="journal article" date="2013" name="Nature">
        <title>Insights into bilaterian evolution from three spiralian genomes.</title>
        <authorList>
            <person name="Simakov O."/>
            <person name="Marletaz F."/>
            <person name="Cho S.J."/>
            <person name="Edsinger-Gonzales E."/>
            <person name="Havlak P."/>
            <person name="Hellsten U."/>
            <person name="Kuo D.H."/>
            <person name="Larsson T."/>
            <person name="Lv J."/>
            <person name="Arendt D."/>
            <person name="Savage R."/>
            <person name="Osoegawa K."/>
            <person name="de Jong P."/>
            <person name="Grimwood J."/>
            <person name="Chapman J.A."/>
            <person name="Shapiro H."/>
            <person name="Aerts A."/>
            <person name="Otillar R.P."/>
            <person name="Terry A.Y."/>
            <person name="Boore J.L."/>
            <person name="Grigoriev I.V."/>
            <person name="Lindberg D.R."/>
            <person name="Seaver E.C."/>
            <person name="Weisblat D.A."/>
            <person name="Putnam N.H."/>
            <person name="Rokhsar D.S."/>
        </authorList>
    </citation>
    <scope>NUCLEOTIDE SEQUENCE [LARGE SCALE GENOMIC DNA]</scope>
</reference>
<sequence>MKLTVLFGVLVICVALQMVHGLVVGLGGMGGIGIGGVGLGGLGVGLGGVGVGLGGVGVGMGGVGVGLDALDGLVLGGITGCRCMAVDRNNAAVVLRDFGIIQACSALSLCGCNEIGVRSCRRVCERVVEVWADNVCPLALRDTEVKAAFQSTLCAAGLGDGTNACDGNGLTGVVVPFLPNLVL</sequence>
<gene>
    <name evidence="2" type="ORF">LOTGIDRAFT_157698</name>
</gene>
<feature type="signal peptide" evidence="1">
    <location>
        <begin position="1"/>
        <end position="21"/>
    </location>
</feature>
<dbReference type="GeneID" id="20237479"/>
<evidence type="ECO:0000313" key="2">
    <source>
        <dbReference type="EMBL" id="ESP00491.1"/>
    </source>
</evidence>
<protein>
    <submittedName>
        <fullName evidence="2">Uncharacterized protein</fullName>
    </submittedName>
</protein>
<dbReference type="EMBL" id="KB200701">
    <property type="protein sequence ID" value="ESP00491.1"/>
    <property type="molecule type" value="Genomic_DNA"/>
</dbReference>
<dbReference type="HOGENOM" id="CLU_1476762_0_0_1"/>
<accession>V4AZE9</accession>
<keyword evidence="3" id="KW-1185">Reference proteome</keyword>
<dbReference type="Proteomes" id="UP000030746">
    <property type="component" value="Unassembled WGS sequence"/>
</dbReference>
<evidence type="ECO:0000313" key="3">
    <source>
        <dbReference type="Proteomes" id="UP000030746"/>
    </source>
</evidence>
<dbReference type="KEGG" id="lgi:LOTGIDRAFT_157698"/>
<dbReference type="RefSeq" id="XP_009048610.1">
    <property type="nucleotide sequence ID" value="XM_009050362.1"/>
</dbReference>
<keyword evidence="1" id="KW-0732">Signal</keyword>
<evidence type="ECO:0000256" key="1">
    <source>
        <dbReference type="SAM" id="SignalP"/>
    </source>
</evidence>
<name>V4AZE9_LOTGI</name>
<dbReference type="AlphaFoldDB" id="V4AZE9"/>